<evidence type="ECO:0000313" key="1">
    <source>
        <dbReference type="EMBL" id="KAF2225981.1"/>
    </source>
</evidence>
<evidence type="ECO:0000313" key="2">
    <source>
        <dbReference type="Proteomes" id="UP000799538"/>
    </source>
</evidence>
<dbReference type="Proteomes" id="UP000799538">
    <property type="component" value="Unassembled WGS sequence"/>
</dbReference>
<dbReference type="EMBL" id="ML992503">
    <property type="protein sequence ID" value="KAF2225981.1"/>
    <property type="molecule type" value="Genomic_DNA"/>
</dbReference>
<gene>
    <name evidence="1" type="ORF">BDZ85DRAFT_247947</name>
</gene>
<accession>A0A6A6GJW7</accession>
<dbReference type="OrthoDB" id="10479074at2759"/>
<name>A0A6A6GJW7_9PEZI</name>
<organism evidence="1 2">
    <name type="scientific">Elsinoe ampelina</name>
    <dbReference type="NCBI Taxonomy" id="302913"/>
    <lineage>
        <taxon>Eukaryota</taxon>
        <taxon>Fungi</taxon>
        <taxon>Dikarya</taxon>
        <taxon>Ascomycota</taxon>
        <taxon>Pezizomycotina</taxon>
        <taxon>Dothideomycetes</taxon>
        <taxon>Dothideomycetidae</taxon>
        <taxon>Myriangiales</taxon>
        <taxon>Elsinoaceae</taxon>
        <taxon>Elsinoe</taxon>
    </lineage>
</organism>
<keyword evidence="2" id="KW-1185">Reference proteome</keyword>
<protein>
    <submittedName>
        <fullName evidence="1">Uncharacterized protein</fullName>
    </submittedName>
</protein>
<reference evidence="2" key="1">
    <citation type="journal article" date="2020" name="Stud. Mycol.">
        <title>101 Dothideomycetes genomes: A test case for predicting lifestyles and emergence of pathogens.</title>
        <authorList>
            <person name="Haridas S."/>
            <person name="Albert R."/>
            <person name="Binder M."/>
            <person name="Bloem J."/>
            <person name="LaButti K."/>
            <person name="Salamov A."/>
            <person name="Andreopoulos B."/>
            <person name="Baker S."/>
            <person name="Barry K."/>
            <person name="Bills G."/>
            <person name="Bluhm B."/>
            <person name="Cannon C."/>
            <person name="Castanera R."/>
            <person name="Culley D."/>
            <person name="Daum C."/>
            <person name="Ezra D."/>
            <person name="Gonzalez J."/>
            <person name="Henrissat B."/>
            <person name="Kuo A."/>
            <person name="Liang C."/>
            <person name="Lipzen A."/>
            <person name="Lutzoni F."/>
            <person name="Magnuson J."/>
            <person name="Mondo S."/>
            <person name="Nolan M."/>
            <person name="Ohm R."/>
            <person name="Pangilinan J."/>
            <person name="Park H.-J."/>
            <person name="Ramirez L."/>
            <person name="Alfaro M."/>
            <person name="Sun H."/>
            <person name="Tritt A."/>
            <person name="Yoshinaga Y."/>
            <person name="Zwiers L.-H."/>
            <person name="Turgeon B."/>
            <person name="Goodwin S."/>
            <person name="Spatafora J."/>
            <person name="Crous P."/>
            <person name="Grigoriev I."/>
        </authorList>
    </citation>
    <scope>NUCLEOTIDE SEQUENCE [LARGE SCALE GENOMIC DNA]</scope>
    <source>
        <strain evidence="2">CECT 20119</strain>
    </source>
</reference>
<sequence>MVVKVYISIRSGHQDSRRVSSIATGSSQQLPQPIQRSTDHHLVQSTDIRLGRADLSVSETAVDSRTSTIPDNGSVRDDNLPELFVTDTTTSLTHEPAFTEPAHTDHGFCDAISDTSLVSDVSCAASLAKRGVQRRRRGCQARMAENVSIRTTSPAGGSSDTTWLVAFH</sequence>
<proteinExistence type="predicted"/>
<dbReference type="AlphaFoldDB" id="A0A6A6GJW7"/>